<keyword evidence="2" id="KW-1185">Reference proteome</keyword>
<dbReference type="Proteomes" id="UP001139971">
    <property type="component" value="Unassembled WGS sequence"/>
</dbReference>
<dbReference type="AlphaFoldDB" id="A0A9X4BH77"/>
<dbReference type="Gene3D" id="2.40.350.10">
    <property type="entry name" value="SO1590-like"/>
    <property type="match status" value="1"/>
</dbReference>
<organism evidence="1 2">
    <name type="scientific">Tahibacter soli</name>
    <dbReference type="NCBI Taxonomy" id="2983605"/>
    <lineage>
        <taxon>Bacteria</taxon>
        <taxon>Pseudomonadati</taxon>
        <taxon>Pseudomonadota</taxon>
        <taxon>Gammaproteobacteria</taxon>
        <taxon>Lysobacterales</taxon>
        <taxon>Rhodanobacteraceae</taxon>
        <taxon>Tahibacter</taxon>
    </lineage>
</organism>
<dbReference type="InterPro" id="IPR021607">
    <property type="entry name" value="DUF3224"/>
</dbReference>
<proteinExistence type="predicted"/>
<name>A0A9X4BH77_9GAMM</name>
<evidence type="ECO:0000313" key="2">
    <source>
        <dbReference type="Proteomes" id="UP001139971"/>
    </source>
</evidence>
<dbReference type="InterPro" id="IPR023159">
    <property type="entry name" value="SO1590-like_sf"/>
</dbReference>
<comment type="caution">
    <text evidence="1">The sequence shown here is derived from an EMBL/GenBank/DDBJ whole genome shotgun (WGS) entry which is preliminary data.</text>
</comment>
<dbReference type="RefSeq" id="WP_263542043.1">
    <property type="nucleotide sequence ID" value="NZ_JAOVZO020000009.1"/>
</dbReference>
<dbReference type="EMBL" id="JAOVZO020000009">
    <property type="protein sequence ID" value="MDC8012476.1"/>
    <property type="molecule type" value="Genomic_DNA"/>
</dbReference>
<accession>A0A9X4BH77</accession>
<gene>
    <name evidence="1" type="ORF">OD750_007945</name>
</gene>
<reference evidence="1" key="1">
    <citation type="submission" date="2023-02" db="EMBL/GenBank/DDBJ databases">
        <title>Tahibacter soli sp. nov. isolated from soil.</title>
        <authorList>
            <person name="Baek J.H."/>
            <person name="Lee J.K."/>
            <person name="Choi D.G."/>
            <person name="Jeon C.O."/>
        </authorList>
    </citation>
    <scope>NUCLEOTIDE SEQUENCE</scope>
    <source>
        <strain evidence="1">BL</strain>
    </source>
</reference>
<evidence type="ECO:0000313" key="1">
    <source>
        <dbReference type="EMBL" id="MDC8012476.1"/>
    </source>
</evidence>
<dbReference type="SUPFAM" id="SSF159238">
    <property type="entry name" value="SO1590-like"/>
    <property type="match status" value="1"/>
</dbReference>
<protein>
    <submittedName>
        <fullName evidence="1">DUF3224 domain-containing protein</fullName>
    </submittedName>
</protein>
<sequence length="133" mass="14378">MTRTTTGPFDVKLLPQEDPADPSGIARLLLDKAFHGELEATSRGQMLGLRTANNTSGGYVAMEKVTGTLAGRKGTFHLMHYGVGRRGTNTLTLEVVPDSGTDELEGLTGSMRIVIKEGGAHYYEFDYAFEPKA</sequence>
<dbReference type="Pfam" id="PF11528">
    <property type="entry name" value="DUF3224"/>
    <property type="match status" value="1"/>
</dbReference>